<dbReference type="GO" id="GO:0003887">
    <property type="term" value="F:DNA-directed DNA polymerase activity"/>
    <property type="evidence" value="ECO:0007669"/>
    <property type="project" value="InterPro"/>
</dbReference>
<evidence type="ECO:0000313" key="1">
    <source>
        <dbReference type="EMBL" id="PZQ99628.1"/>
    </source>
</evidence>
<dbReference type="NCBIfam" id="NF004347">
    <property type="entry name" value="PRK05728.1-4"/>
    <property type="match status" value="1"/>
</dbReference>
<dbReference type="Pfam" id="PF04364">
    <property type="entry name" value="DNA_pol3_chi"/>
    <property type="match status" value="1"/>
</dbReference>
<dbReference type="SUPFAM" id="SSF102400">
    <property type="entry name" value="DNA polymerase III chi subunit"/>
    <property type="match status" value="1"/>
</dbReference>
<dbReference type="AlphaFoldDB" id="A0A2W5S9F0"/>
<accession>A0A2W5S9F0</accession>
<gene>
    <name evidence="1" type="ORF">DI533_02910</name>
</gene>
<dbReference type="PANTHER" id="PTHR38767:SF1">
    <property type="entry name" value="DNA POLYMERASE III SUBUNIT CHI"/>
    <property type="match status" value="1"/>
</dbReference>
<dbReference type="GO" id="GO:0003677">
    <property type="term" value="F:DNA binding"/>
    <property type="evidence" value="ECO:0007669"/>
    <property type="project" value="InterPro"/>
</dbReference>
<dbReference type="Gene3D" id="3.40.50.10110">
    <property type="entry name" value="DNA polymerase III subunit chi"/>
    <property type="match status" value="1"/>
</dbReference>
<dbReference type="InterPro" id="IPR036768">
    <property type="entry name" value="PolIII_chi_sf"/>
</dbReference>
<dbReference type="EMBL" id="QFQS01000001">
    <property type="protein sequence ID" value="PZQ99628.1"/>
    <property type="molecule type" value="Genomic_DNA"/>
</dbReference>
<proteinExistence type="predicted"/>
<comment type="caution">
    <text evidence="1">The sequence shown here is derived from an EMBL/GenBank/DDBJ whole genome shotgun (WGS) entry which is preliminary data.</text>
</comment>
<dbReference type="GO" id="GO:0032298">
    <property type="term" value="P:positive regulation of DNA-templated DNA replication initiation"/>
    <property type="evidence" value="ECO:0007669"/>
    <property type="project" value="TreeGrafter"/>
</dbReference>
<reference evidence="1 2" key="1">
    <citation type="submission" date="2017-08" db="EMBL/GenBank/DDBJ databases">
        <title>Infants hospitalized years apart are colonized by the same room-sourced microbial strains.</title>
        <authorList>
            <person name="Brooks B."/>
            <person name="Olm M.R."/>
            <person name="Firek B.A."/>
            <person name="Baker R."/>
            <person name="Thomas B.C."/>
            <person name="Morowitz M.J."/>
            <person name="Banfield J.F."/>
        </authorList>
    </citation>
    <scope>NUCLEOTIDE SEQUENCE [LARGE SCALE GENOMIC DNA]</scope>
    <source>
        <strain evidence="1">S2_003_000_R2_11</strain>
    </source>
</reference>
<dbReference type="GO" id="GO:0006260">
    <property type="term" value="P:DNA replication"/>
    <property type="evidence" value="ECO:0007669"/>
    <property type="project" value="InterPro"/>
</dbReference>
<evidence type="ECO:0000313" key="2">
    <source>
        <dbReference type="Proteomes" id="UP000248975"/>
    </source>
</evidence>
<dbReference type="InterPro" id="IPR007459">
    <property type="entry name" value="DNA_pol3_chi"/>
</dbReference>
<dbReference type="PANTHER" id="PTHR38767">
    <property type="entry name" value="DNA POLYMERASE III SUBUNIT CHI"/>
    <property type="match status" value="1"/>
</dbReference>
<sequence length="156" mass="17098">MGAVLFYRITRSSVDATVRNLATRALSQGWRVAVRGRSTERLDRLDNDLWLGPDEDFLPHGMAGGPYDADQLVLLTTAAAHTNAAVALMALEGADFAPADVTGMERVWVIFDGNDPYQLEVARNQWRMAVSAGLSAQFWAEEDGSWKKKEESGPAT</sequence>
<organism evidence="1 2">
    <name type="scientific">Cereibacter sphaeroides</name>
    <name type="common">Rhodobacter sphaeroides</name>
    <dbReference type="NCBI Taxonomy" id="1063"/>
    <lineage>
        <taxon>Bacteria</taxon>
        <taxon>Pseudomonadati</taxon>
        <taxon>Pseudomonadota</taxon>
        <taxon>Alphaproteobacteria</taxon>
        <taxon>Rhodobacterales</taxon>
        <taxon>Paracoccaceae</taxon>
        <taxon>Cereibacter</taxon>
    </lineage>
</organism>
<name>A0A2W5S9F0_CERSP</name>
<dbReference type="Proteomes" id="UP000248975">
    <property type="component" value="Unassembled WGS sequence"/>
</dbReference>
<protein>
    <submittedName>
        <fullName evidence="1">DNA polymerase III subunit chi</fullName>
    </submittedName>
</protein>